<sequence length="78" mass="8770">MSELKLRLVTTGSLDSLEKVLHSSAEDGLKISNFSAELVPERGHYEVRMSVSGFTSQHQVVSKLAMEKDIRELTPLRR</sequence>
<dbReference type="AlphaFoldDB" id="A0A081NMX1"/>
<evidence type="ECO:0000313" key="2">
    <source>
        <dbReference type="Proteomes" id="UP000028073"/>
    </source>
</evidence>
<dbReference type="STRING" id="1137799.GZ78_07995"/>
<evidence type="ECO:0000313" key="1">
    <source>
        <dbReference type="EMBL" id="KEQ19794.1"/>
    </source>
</evidence>
<organism evidence="1 2">
    <name type="scientific">Endozoicomonas numazuensis</name>
    <dbReference type="NCBI Taxonomy" id="1137799"/>
    <lineage>
        <taxon>Bacteria</taxon>
        <taxon>Pseudomonadati</taxon>
        <taxon>Pseudomonadota</taxon>
        <taxon>Gammaproteobacteria</taxon>
        <taxon>Oceanospirillales</taxon>
        <taxon>Endozoicomonadaceae</taxon>
        <taxon>Endozoicomonas</taxon>
    </lineage>
</organism>
<proteinExistence type="predicted"/>
<gene>
    <name evidence="1" type="ORF">GZ78_07995</name>
</gene>
<dbReference type="Proteomes" id="UP000028073">
    <property type="component" value="Unassembled WGS sequence"/>
</dbReference>
<keyword evidence="2" id="KW-1185">Reference proteome</keyword>
<accession>A0A081NMX1</accession>
<comment type="caution">
    <text evidence="1">The sequence shown here is derived from an EMBL/GenBank/DDBJ whole genome shotgun (WGS) entry which is preliminary data.</text>
</comment>
<evidence type="ECO:0008006" key="3">
    <source>
        <dbReference type="Google" id="ProtNLM"/>
    </source>
</evidence>
<dbReference type="EMBL" id="JOKH01000001">
    <property type="protein sequence ID" value="KEQ19794.1"/>
    <property type="molecule type" value="Genomic_DNA"/>
</dbReference>
<name>A0A081NMX1_9GAMM</name>
<dbReference type="OrthoDB" id="6197462at2"/>
<dbReference type="RefSeq" id="WP_034833848.1">
    <property type="nucleotide sequence ID" value="NZ_JOKH01000001.1"/>
</dbReference>
<protein>
    <recommendedName>
        <fullName evidence="3">SPOR domain-containing protein</fullName>
    </recommendedName>
</protein>
<reference evidence="1 2" key="1">
    <citation type="submission" date="2014-06" db="EMBL/GenBank/DDBJ databases">
        <title>Whole Genome Sequences of Three Symbiotic Endozoicomonas Bacteria.</title>
        <authorList>
            <person name="Neave M.J."/>
            <person name="Apprill A."/>
            <person name="Voolstra C.R."/>
        </authorList>
    </citation>
    <scope>NUCLEOTIDE SEQUENCE [LARGE SCALE GENOMIC DNA]</scope>
    <source>
        <strain evidence="1 2">DSM 25634</strain>
    </source>
</reference>